<evidence type="ECO:0000313" key="1">
    <source>
        <dbReference type="EMBL" id="TIC70929.1"/>
    </source>
</evidence>
<gene>
    <name evidence="1" type="ORF">E3Q02_00380</name>
</gene>
<reference evidence="1 2" key="1">
    <citation type="submission" date="2019-03" db="EMBL/GenBank/DDBJ databases">
        <title>Sequencing 25 genomes of Wallemia mellicola.</title>
        <authorList>
            <person name="Gostincar C."/>
        </authorList>
    </citation>
    <scope>NUCLEOTIDE SEQUENCE [LARGE SCALE GENOMIC DNA]</scope>
    <source>
        <strain evidence="1 2">EXF-1274</strain>
    </source>
</reference>
<organism evidence="1 2">
    <name type="scientific">Wallemia mellicola</name>
    <dbReference type="NCBI Taxonomy" id="1708541"/>
    <lineage>
        <taxon>Eukaryota</taxon>
        <taxon>Fungi</taxon>
        <taxon>Dikarya</taxon>
        <taxon>Basidiomycota</taxon>
        <taxon>Wallemiomycotina</taxon>
        <taxon>Wallemiomycetes</taxon>
        <taxon>Wallemiales</taxon>
        <taxon>Wallemiaceae</taxon>
        <taxon>Wallemia</taxon>
    </lineage>
</organism>
<comment type="caution">
    <text evidence="1">The sequence shown here is derived from an EMBL/GenBank/DDBJ whole genome shotgun (WGS) entry which is preliminary data.</text>
</comment>
<dbReference type="GO" id="GO:0072546">
    <property type="term" value="C:EMC complex"/>
    <property type="evidence" value="ECO:0007669"/>
    <property type="project" value="InterPro"/>
</dbReference>
<dbReference type="InterPro" id="IPR005366">
    <property type="entry name" value="EMC8/9"/>
</dbReference>
<protein>
    <submittedName>
        <fullName evidence="1">Uncharacterized protein</fullName>
    </submittedName>
</protein>
<accession>A0AB38N204</accession>
<sequence length="212" mass="24050">MSINAQIHSKIIAHAGKYPECAINGILIGRLDDKNVELVGLYGKILIEYHLWYLQTLYPYNTSGISYHLYWKWHYNSPFCDISKQPKVEIHAKSLNLQIVGLYEASELIDQHPTLSSTTTHILNKIKSNANNSKHVVGIAVDNRIILKDSKEAGLLTFKPSQSQSFTSYTSTISPVDMPKIKTLCSHFNDFDDHLENNSLDWLNNKGFTSKL</sequence>
<proteinExistence type="predicted"/>
<name>A0AB38N204_9BASI</name>
<dbReference type="EMBL" id="SPRW01000002">
    <property type="protein sequence ID" value="TIC70929.1"/>
    <property type="molecule type" value="Genomic_DNA"/>
</dbReference>
<dbReference type="Pfam" id="PF03665">
    <property type="entry name" value="UPF0172"/>
    <property type="match status" value="1"/>
</dbReference>
<dbReference type="PANTHER" id="PTHR12941">
    <property type="entry name" value="ER MEMBRANE PROTEIN COMPLEX"/>
    <property type="match status" value="1"/>
</dbReference>
<dbReference type="Proteomes" id="UP000309601">
    <property type="component" value="Unassembled WGS sequence"/>
</dbReference>
<dbReference type="AlphaFoldDB" id="A0AB38N204"/>
<evidence type="ECO:0000313" key="2">
    <source>
        <dbReference type="Proteomes" id="UP000309601"/>
    </source>
</evidence>
<dbReference type="PANTHER" id="PTHR12941:SF10">
    <property type="entry name" value="ER MEMBRANE PROTEIN COMPLEX SUBUNIT 8_9 HOMOLOG"/>
    <property type="match status" value="1"/>
</dbReference>